<proteinExistence type="predicted"/>
<dbReference type="AlphaFoldDB" id="G0QYF1"/>
<name>G0QYF1_ICHMU</name>
<keyword evidence="2" id="KW-1185">Reference proteome</keyword>
<sequence length="134" mass="17220">MLSRYFPSKNISWYNFSIHYFSILRNYGQYYRKFFCRAFWSYLKQSINSNFLELYCLVRYYYECFEINRFRSFRGKKFRQRNWFIFWSSSHFIFNRKYKHNEIQKWQLFQSRLEKRQNKKLKIIRATKINNTKY</sequence>
<gene>
    <name evidence="1" type="ORF">IMG5_149110</name>
</gene>
<dbReference type="EMBL" id="GL984108">
    <property type="protein sequence ID" value="EGR29760.1"/>
    <property type="molecule type" value="Genomic_DNA"/>
</dbReference>
<dbReference type="RefSeq" id="XP_004030996.1">
    <property type="nucleotide sequence ID" value="XM_004030948.1"/>
</dbReference>
<reference evidence="1 2" key="1">
    <citation type="submission" date="2011-07" db="EMBL/GenBank/DDBJ databases">
        <authorList>
            <person name="Coyne R."/>
            <person name="Brami D."/>
            <person name="Johnson J."/>
            <person name="Hostetler J."/>
            <person name="Hannick L."/>
            <person name="Clark T."/>
            <person name="Cassidy-Hanley D."/>
            <person name="Inman J."/>
        </authorList>
    </citation>
    <scope>NUCLEOTIDE SEQUENCE [LARGE SCALE GENOMIC DNA]</scope>
    <source>
        <strain evidence="1 2">G5</strain>
    </source>
</reference>
<dbReference type="InParanoid" id="G0QYF1"/>
<dbReference type="Proteomes" id="UP000008983">
    <property type="component" value="Unassembled WGS sequence"/>
</dbReference>
<evidence type="ECO:0000313" key="1">
    <source>
        <dbReference type="EMBL" id="EGR29760.1"/>
    </source>
</evidence>
<evidence type="ECO:0000313" key="2">
    <source>
        <dbReference type="Proteomes" id="UP000008983"/>
    </source>
</evidence>
<dbReference type="GeneID" id="14905868"/>
<organism evidence="1 2">
    <name type="scientific">Ichthyophthirius multifiliis</name>
    <name type="common">White spot disease agent</name>
    <name type="synonym">Ich</name>
    <dbReference type="NCBI Taxonomy" id="5932"/>
    <lineage>
        <taxon>Eukaryota</taxon>
        <taxon>Sar</taxon>
        <taxon>Alveolata</taxon>
        <taxon>Ciliophora</taxon>
        <taxon>Intramacronucleata</taxon>
        <taxon>Oligohymenophorea</taxon>
        <taxon>Hymenostomatida</taxon>
        <taxon>Ophryoglenina</taxon>
        <taxon>Ichthyophthirius</taxon>
    </lineage>
</organism>
<protein>
    <submittedName>
        <fullName evidence="1">Uncharacterized protein</fullName>
    </submittedName>
</protein>
<accession>G0QYF1</accession>